<accession>A0A1X2HMW3</accession>
<evidence type="ECO:0000259" key="1">
    <source>
        <dbReference type="Pfam" id="PF00326"/>
    </source>
</evidence>
<dbReference type="Pfam" id="PF00326">
    <property type="entry name" value="Peptidase_S9"/>
    <property type="match status" value="1"/>
</dbReference>
<dbReference type="OrthoDB" id="416344at2759"/>
<evidence type="ECO:0000313" key="2">
    <source>
        <dbReference type="EMBL" id="ORZ00720.1"/>
    </source>
</evidence>
<reference evidence="2 3" key="1">
    <citation type="submission" date="2016-07" db="EMBL/GenBank/DDBJ databases">
        <title>Pervasive Adenine N6-methylation of Active Genes in Fungi.</title>
        <authorList>
            <consortium name="DOE Joint Genome Institute"/>
            <person name="Mondo S.J."/>
            <person name="Dannebaum R.O."/>
            <person name="Kuo R.C."/>
            <person name="Labutti K."/>
            <person name="Haridas S."/>
            <person name="Kuo A."/>
            <person name="Salamov A."/>
            <person name="Ahrendt S.R."/>
            <person name="Lipzen A."/>
            <person name="Sullivan W."/>
            <person name="Andreopoulos W.B."/>
            <person name="Clum A."/>
            <person name="Lindquist E."/>
            <person name="Daum C."/>
            <person name="Ramamoorthy G.K."/>
            <person name="Gryganskyi A."/>
            <person name="Culley D."/>
            <person name="Magnuson J.K."/>
            <person name="James T.Y."/>
            <person name="O'Malley M.A."/>
            <person name="Stajich J.E."/>
            <person name="Spatafora J.W."/>
            <person name="Visel A."/>
            <person name="Grigoriev I.V."/>
        </authorList>
    </citation>
    <scope>NUCLEOTIDE SEQUENCE [LARGE SCALE GENOMIC DNA]</scope>
    <source>
        <strain evidence="2 3">NRRL 2496</strain>
    </source>
</reference>
<dbReference type="PANTHER" id="PTHR43056:SF5">
    <property type="entry name" value="PEPTIDASE S9 PROLYL OLIGOPEPTIDASE CATALYTIC DOMAIN-CONTAINING PROTEIN"/>
    <property type="match status" value="1"/>
</dbReference>
<protein>
    <submittedName>
        <fullName evidence="2">Alpha/Beta hydrolase protein</fullName>
    </submittedName>
</protein>
<dbReference type="SUPFAM" id="SSF63825">
    <property type="entry name" value="YWTD domain"/>
    <property type="match status" value="1"/>
</dbReference>
<organism evidence="2 3">
    <name type="scientific">Syncephalastrum racemosum</name>
    <name type="common">Filamentous fungus</name>
    <dbReference type="NCBI Taxonomy" id="13706"/>
    <lineage>
        <taxon>Eukaryota</taxon>
        <taxon>Fungi</taxon>
        <taxon>Fungi incertae sedis</taxon>
        <taxon>Mucoromycota</taxon>
        <taxon>Mucoromycotina</taxon>
        <taxon>Mucoromycetes</taxon>
        <taxon>Mucorales</taxon>
        <taxon>Syncephalastraceae</taxon>
        <taxon>Syncephalastrum</taxon>
    </lineage>
</organism>
<dbReference type="InterPro" id="IPR029058">
    <property type="entry name" value="AB_hydrolase_fold"/>
</dbReference>
<keyword evidence="3" id="KW-1185">Reference proteome</keyword>
<dbReference type="InterPro" id="IPR050585">
    <property type="entry name" value="Xaa-Pro_dipeptidyl-ppase/CocE"/>
</dbReference>
<comment type="caution">
    <text evidence="2">The sequence shown here is derived from an EMBL/GenBank/DDBJ whole genome shotgun (WGS) entry which is preliminary data.</text>
</comment>
<dbReference type="STRING" id="13706.A0A1X2HMW3"/>
<dbReference type="PANTHER" id="PTHR43056">
    <property type="entry name" value="PEPTIDASE S9 PROLYL OLIGOPEPTIDASE"/>
    <property type="match status" value="1"/>
</dbReference>
<dbReference type="SUPFAM" id="SSF53474">
    <property type="entry name" value="alpha/beta-Hydrolases"/>
    <property type="match status" value="1"/>
</dbReference>
<dbReference type="OMA" id="GYTTLCA"/>
<evidence type="ECO:0000313" key="3">
    <source>
        <dbReference type="Proteomes" id="UP000242180"/>
    </source>
</evidence>
<sequence>MPTTTKPYGAWPSPLTADSLASGVTATDVCVDPTTQSVYWTEIVSNEGGRGQIFSKSLNDPSSEPRALLPQGYDCRTRVHEYGGGAFLVQDGVLVFSNDKDARLYKVDLGKNTFTPLTPADKLWRFADLAIDVAHDYLVCVREEHFEKEEPKDVINTLVAVPLDGSCNVQVVAEGCDFYASPRFYKDNLAYVCWNHSNMPWDFTKLCLAKIVYENNGATLQNGSIIVGNEVDESIVQPTWGTDGTLFFASDRSGFWNLYKYASGSVASLLPKPVEQEFADAAWRLNESWYAPLADPSKLVCINKEHLAVLDVSKGTLTNIDNWAYNNFSQIRTYVHQGADWIIVNAASPTQATTLVAYDLSTQSLQQTLRPSKSLKLDAGYIAEGEEIEFPTTDGKTAYAYFYAPRNPEYSGPEGEKPPLRVLSHGGPTTSASRIYSGSIQYWTTRGFAIVNVNYGGSTGYGREYRNRLKKQWGVVDIDDCCNAALYLAKQGRVDPEKLAIAGGSAGGFTTLASLAFRNVFKAGCCMYGISDITLLAKETHKFESRYPDELIGEYPKDKKIYEERSPLFSADKITCPVIFFQGAEDKVVPPSQSEIMVNALKDGRVPVAYQLYEGEQHGFRRAENIKRTVELEQWFYGQIFGFPVEGIEGIKIYNFPPDKA</sequence>
<dbReference type="AlphaFoldDB" id="A0A1X2HMW3"/>
<dbReference type="GO" id="GO:0008236">
    <property type="term" value="F:serine-type peptidase activity"/>
    <property type="evidence" value="ECO:0007669"/>
    <property type="project" value="InterPro"/>
</dbReference>
<dbReference type="InterPro" id="IPR001375">
    <property type="entry name" value="Peptidase_S9_cat"/>
</dbReference>
<gene>
    <name evidence="2" type="ORF">BCR43DRAFT_468987</name>
</gene>
<proteinExistence type="predicted"/>
<name>A0A1X2HMW3_SYNRA</name>
<dbReference type="InParanoid" id="A0A1X2HMW3"/>
<dbReference type="Proteomes" id="UP000242180">
    <property type="component" value="Unassembled WGS sequence"/>
</dbReference>
<keyword evidence="2" id="KW-0378">Hydrolase</keyword>
<feature type="domain" description="Peptidase S9 prolyl oligopeptidase catalytic" evidence="1">
    <location>
        <begin position="437"/>
        <end position="642"/>
    </location>
</feature>
<dbReference type="EMBL" id="MCGN01000002">
    <property type="protein sequence ID" value="ORZ00720.1"/>
    <property type="molecule type" value="Genomic_DNA"/>
</dbReference>
<dbReference type="Gene3D" id="3.40.50.1820">
    <property type="entry name" value="alpha/beta hydrolase"/>
    <property type="match status" value="1"/>
</dbReference>
<dbReference type="GO" id="GO:0006508">
    <property type="term" value="P:proteolysis"/>
    <property type="evidence" value="ECO:0007669"/>
    <property type="project" value="InterPro"/>
</dbReference>